<comment type="caution">
    <text evidence="1">The sequence shown here is derived from an EMBL/GenBank/DDBJ whole genome shotgun (WGS) entry which is preliminary data.</text>
</comment>
<protein>
    <submittedName>
        <fullName evidence="1">Uncharacterized protein</fullName>
    </submittedName>
</protein>
<evidence type="ECO:0000313" key="1">
    <source>
        <dbReference type="EMBL" id="KAF4626600.1"/>
    </source>
</evidence>
<reference evidence="1 2" key="1">
    <citation type="submission" date="2020-03" db="EMBL/GenBank/DDBJ databases">
        <title>Draft Genome Sequence of Cudoniella acicularis.</title>
        <authorList>
            <person name="Buettner E."/>
            <person name="Kellner H."/>
        </authorList>
    </citation>
    <scope>NUCLEOTIDE SEQUENCE [LARGE SCALE GENOMIC DNA]</scope>
    <source>
        <strain evidence="1 2">DSM 108380</strain>
    </source>
</reference>
<accession>A0A8H4RAN1</accession>
<dbReference type="EMBL" id="JAAMPI010001123">
    <property type="protein sequence ID" value="KAF4626600.1"/>
    <property type="molecule type" value="Genomic_DNA"/>
</dbReference>
<gene>
    <name evidence="1" type="ORF">G7Y89_g11558</name>
</gene>
<proteinExistence type="predicted"/>
<evidence type="ECO:0000313" key="2">
    <source>
        <dbReference type="Proteomes" id="UP000566819"/>
    </source>
</evidence>
<dbReference type="Proteomes" id="UP000566819">
    <property type="component" value="Unassembled WGS sequence"/>
</dbReference>
<dbReference type="OrthoDB" id="62952at2759"/>
<keyword evidence="2" id="KW-1185">Reference proteome</keyword>
<organism evidence="1 2">
    <name type="scientific">Cudoniella acicularis</name>
    <dbReference type="NCBI Taxonomy" id="354080"/>
    <lineage>
        <taxon>Eukaryota</taxon>
        <taxon>Fungi</taxon>
        <taxon>Dikarya</taxon>
        <taxon>Ascomycota</taxon>
        <taxon>Pezizomycotina</taxon>
        <taxon>Leotiomycetes</taxon>
        <taxon>Helotiales</taxon>
        <taxon>Tricladiaceae</taxon>
        <taxon>Cudoniella</taxon>
    </lineage>
</organism>
<dbReference type="AlphaFoldDB" id="A0A8H4RAN1"/>
<sequence length="205" mass="24394">MNLSGIATEIRLKIFSELLVLSEPINFVADYSPPSPPLFRQRRDGLYLAILRPARAILHEAHVRNLQLIRDTCTSIQTLELLIPPERYNYALSYSLIAIEALDLLNTRLKSILSLKETIVHFQVYPEGDVSDDLIKKMNNYGWAVKVIKLLKRVWISWDNRVEFDNEEDCNAYNKEQFRREEERREEEEKELWLDEYYRRRCDPY</sequence>
<name>A0A8H4RAN1_9HELO</name>